<evidence type="ECO:0000313" key="4">
    <source>
        <dbReference type="Proteomes" id="UP000054874"/>
    </source>
</evidence>
<dbReference type="InterPro" id="IPR046688">
    <property type="entry name" value="DUF6558_N"/>
</dbReference>
<comment type="caution">
    <text evidence="3">The sequence shown here is derived from an EMBL/GenBank/DDBJ whole genome shotgun (WGS) entry which is preliminary data.</text>
</comment>
<feature type="domain" description="DUF6558" evidence="1">
    <location>
        <begin position="6"/>
        <end position="136"/>
    </location>
</feature>
<feature type="domain" description="Phage tail-like C-terminal" evidence="2">
    <location>
        <begin position="138"/>
        <end position="228"/>
    </location>
</feature>
<proteinExistence type="predicted"/>
<dbReference type="InterPro" id="IPR048276">
    <property type="entry name" value="Phage_tail-like_C"/>
</dbReference>
<reference evidence="3 4" key="1">
    <citation type="submission" date="2015-11" db="EMBL/GenBank/DDBJ databases">
        <title>Butyribacter intestini gen. nov., sp. nov., a butyric acid-producing bacterium of the family Lachnospiraceae isolated from the human faeces.</title>
        <authorList>
            <person name="Zou Y."/>
            <person name="Xue W."/>
            <person name="Luo G."/>
            <person name="Lv M."/>
        </authorList>
    </citation>
    <scope>NUCLEOTIDE SEQUENCE [LARGE SCALE GENOMIC DNA]</scope>
    <source>
        <strain evidence="3 4">ACET-33324</strain>
    </source>
</reference>
<evidence type="ECO:0000313" key="3">
    <source>
        <dbReference type="EMBL" id="KSV59290.1"/>
    </source>
</evidence>
<accession>A0A0V8QFQ5</accession>
<evidence type="ECO:0000259" key="2">
    <source>
        <dbReference type="Pfam" id="PF20753"/>
    </source>
</evidence>
<dbReference type="AlphaFoldDB" id="A0A0V8QFQ5"/>
<dbReference type="RefSeq" id="WP_058352443.1">
    <property type="nucleotide sequence ID" value="NZ_CABMMD010000148.1"/>
</dbReference>
<dbReference type="EMBL" id="LNAM01000148">
    <property type="protein sequence ID" value="KSV59290.1"/>
    <property type="molecule type" value="Genomic_DNA"/>
</dbReference>
<protein>
    <recommendedName>
        <fullName evidence="5">Prophage tail endopeptidase domain-containing protein</fullName>
    </recommendedName>
</protein>
<organism evidence="3 4">
    <name type="scientific">Acetivibrio ethanolgignens</name>
    <dbReference type="NCBI Taxonomy" id="290052"/>
    <lineage>
        <taxon>Bacteria</taxon>
        <taxon>Bacillati</taxon>
        <taxon>Bacillota</taxon>
        <taxon>Clostridia</taxon>
        <taxon>Eubacteriales</taxon>
        <taxon>Oscillospiraceae</taxon>
        <taxon>Acetivibrio</taxon>
    </lineage>
</organism>
<dbReference type="Proteomes" id="UP000054874">
    <property type="component" value="Unassembled WGS sequence"/>
</dbReference>
<evidence type="ECO:0008006" key="5">
    <source>
        <dbReference type="Google" id="ProtNLM"/>
    </source>
</evidence>
<dbReference type="Pfam" id="PF20753">
    <property type="entry name" value="DUF6558_C"/>
    <property type="match status" value="1"/>
</dbReference>
<dbReference type="STRING" id="290052.ASU35_09445"/>
<name>A0A0V8QFQ5_9FIRM</name>
<gene>
    <name evidence="3" type="ORF">ASU35_09445</name>
</gene>
<sequence length="1054" mass="118621">MRKIFDRFIFDGKSSDVYDVVAVFFDRKPDTSYSAGLKTDLSTFANKATGTFDIVEQNYSEPMKFTLQIVNKDFTDFDTIKEREIKKWLCKRGKYCWFSIETEGYENIQWQINISNPKVLYVGRVVGMEFECTANAPFGYSPLITRKFEITDNNKSASIHVNTDEDDYIYPHIEISMIGYGNLSIINSTEIEHRDFLLNNVTSNEVITIDNSLPIIGSSQNGHNIYSDAQIEESSDDIYTVMTVSGGDYDGNPLQITDVNPTGTSYICNFNYYYPWFSDELKVKITEFNKACAKRKGGYTTAISTLKELMLKLEDINNRVPKTEHSTDWSEYGVIELQSEFNYYNQKMSVYLDGQNESKRMEYYNILYGTNGIQNALTQRKSEYAAKEAEIAHQQEIINNYVLNMEEFLGNELYKELSSYFYYTTFTDDTFVATRAMDDSEILEMKLALLEEAERKLAEVSHPSYTMTIDSENFLALPKYKEYAEQLSLGCMVSVEFEEDEIITPRLLKISIDWEDLKNFTLTFSSKTKLDDGLIQLEEIHKQINTTVTSQILSGIGWDAAKNQITPVNEFMNSALDASKNALFSGKNQEVITDGSGMRLRKWVDELNNYSPNQMWETNNGIYLTDSAWESVNVAIGELNIGKDTKGNDITMYGIAAPLLLGKMTISESLYIMNQNNSFSINNDGLLALSQNKNTAIKINPNNNSGLIEIVKGYGTSSAKSVFYTDSSGNLNLTGTINANSGTIGGWTIDSNGLSGGGTISGGEITGSMLFSQNYFLRDAEGKLIYDSSHRPKKSGMGTMVNLETGYSVFSGKYRYAWLDEDEEEHDASITMDNGRIRIRDENESGSLYYSYEGISTTKDGNEASGIIDFKSKVFGESKKGNVYKGITIKTRNSPLGLISDGNHVIVSPNKNQALYDPSDKNMFDKFTFATRNRFDTNAKGEIDYGKKISDGGGILYYGKRKYNESEDRYEHSVGLELSTESTVYIVDGLGRRGEGYLVAKNIPKPVKSMSVSDKEFSFETKDGTGTYALTKDSSGRITKMDDGNGNTIKITWR</sequence>
<evidence type="ECO:0000259" key="1">
    <source>
        <dbReference type="Pfam" id="PF20195"/>
    </source>
</evidence>
<keyword evidence="4" id="KW-1185">Reference proteome</keyword>
<dbReference type="Pfam" id="PF20195">
    <property type="entry name" value="DUF6558"/>
    <property type="match status" value="1"/>
</dbReference>
<dbReference type="OrthoDB" id="2067825at2"/>